<dbReference type="Proteomes" id="UP001549104">
    <property type="component" value="Unassembled WGS sequence"/>
</dbReference>
<keyword evidence="2" id="KW-1185">Reference proteome</keyword>
<dbReference type="EMBL" id="JBEPME010000005">
    <property type="protein sequence ID" value="MET3658335.1"/>
    <property type="molecule type" value="Genomic_DNA"/>
</dbReference>
<evidence type="ECO:0000313" key="1">
    <source>
        <dbReference type="EMBL" id="MET3658335.1"/>
    </source>
</evidence>
<proteinExistence type="predicted"/>
<accession>A0ABV2KB87</accession>
<sequence length="54" mass="6209">MKKFSEELHERYAAVISLRIAFKKLNEGDIDLALHRAEDAVRSLKALQEIKKAN</sequence>
<dbReference type="RefSeq" id="WP_354313965.1">
    <property type="nucleotide sequence ID" value="NZ_JBEPME010000005.1"/>
</dbReference>
<reference evidence="1 2" key="1">
    <citation type="submission" date="2024-06" db="EMBL/GenBank/DDBJ databases">
        <title>Sorghum-associated microbial communities from plants grown in Nebraska, USA.</title>
        <authorList>
            <person name="Schachtman D."/>
        </authorList>
    </citation>
    <scope>NUCLEOTIDE SEQUENCE [LARGE SCALE GENOMIC DNA]</scope>
    <source>
        <strain evidence="1 2">1288</strain>
    </source>
</reference>
<organism evidence="1 2">
    <name type="scientific">Sporosarcina psychrophila</name>
    <name type="common">Bacillus psychrophilus</name>
    <dbReference type="NCBI Taxonomy" id="1476"/>
    <lineage>
        <taxon>Bacteria</taxon>
        <taxon>Bacillati</taxon>
        <taxon>Bacillota</taxon>
        <taxon>Bacilli</taxon>
        <taxon>Bacillales</taxon>
        <taxon>Caryophanaceae</taxon>
        <taxon>Sporosarcina</taxon>
    </lineage>
</organism>
<comment type="caution">
    <text evidence="1">The sequence shown here is derived from an EMBL/GenBank/DDBJ whole genome shotgun (WGS) entry which is preliminary data.</text>
</comment>
<evidence type="ECO:0000313" key="2">
    <source>
        <dbReference type="Proteomes" id="UP001549104"/>
    </source>
</evidence>
<evidence type="ECO:0008006" key="3">
    <source>
        <dbReference type="Google" id="ProtNLM"/>
    </source>
</evidence>
<name>A0ABV2KB87_SPOPS</name>
<gene>
    <name evidence="1" type="ORF">ABIC55_003452</name>
</gene>
<protein>
    <recommendedName>
        <fullName evidence="3">Histidine kinase</fullName>
    </recommendedName>
</protein>